<evidence type="ECO:0000313" key="2">
    <source>
        <dbReference type="EMBL" id="KAL3502622.1"/>
    </source>
</evidence>
<proteinExistence type="predicted"/>
<feature type="non-terminal residue" evidence="2">
    <location>
        <position position="1"/>
    </location>
</feature>
<comment type="caution">
    <text evidence="2">The sequence shown here is derived from an EMBL/GenBank/DDBJ whole genome shotgun (WGS) entry which is preliminary data.</text>
</comment>
<keyword evidence="1" id="KW-0732">Signal</keyword>
<dbReference type="EMBL" id="JBJUIK010000015">
    <property type="protein sequence ID" value="KAL3502622.1"/>
    <property type="molecule type" value="Genomic_DNA"/>
</dbReference>
<accession>A0ABD2Y9S7</accession>
<dbReference type="AlphaFoldDB" id="A0ABD2Y9S7"/>
<name>A0ABD2Y9S7_9GENT</name>
<evidence type="ECO:0000256" key="1">
    <source>
        <dbReference type="SAM" id="SignalP"/>
    </source>
</evidence>
<feature type="chain" id="PRO_5044836461" evidence="1">
    <location>
        <begin position="19"/>
        <end position="76"/>
    </location>
</feature>
<evidence type="ECO:0000313" key="3">
    <source>
        <dbReference type="Proteomes" id="UP001630127"/>
    </source>
</evidence>
<sequence>EVPLWFFIFRSILGHMLSNYLGPLNNCLAAGDLGIVVYWEDVFLTDSVSAVERVPHQLAKKGPQREVDQENEHVDA</sequence>
<reference evidence="2 3" key="1">
    <citation type="submission" date="2024-11" db="EMBL/GenBank/DDBJ databases">
        <title>A near-complete genome assembly of Cinchona calisaya.</title>
        <authorList>
            <person name="Lian D.C."/>
            <person name="Zhao X.W."/>
            <person name="Wei L."/>
        </authorList>
    </citation>
    <scope>NUCLEOTIDE SEQUENCE [LARGE SCALE GENOMIC DNA]</scope>
    <source>
        <tissue evidence="2">Nenye</tissue>
    </source>
</reference>
<protein>
    <submittedName>
        <fullName evidence="2">Uncharacterized protein</fullName>
    </submittedName>
</protein>
<organism evidence="2 3">
    <name type="scientific">Cinchona calisaya</name>
    <dbReference type="NCBI Taxonomy" id="153742"/>
    <lineage>
        <taxon>Eukaryota</taxon>
        <taxon>Viridiplantae</taxon>
        <taxon>Streptophyta</taxon>
        <taxon>Embryophyta</taxon>
        <taxon>Tracheophyta</taxon>
        <taxon>Spermatophyta</taxon>
        <taxon>Magnoliopsida</taxon>
        <taxon>eudicotyledons</taxon>
        <taxon>Gunneridae</taxon>
        <taxon>Pentapetalae</taxon>
        <taxon>asterids</taxon>
        <taxon>lamiids</taxon>
        <taxon>Gentianales</taxon>
        <taxon>Rubiaceae</taxon>
        <taxon>Cinchonoideae</taxon>
        <taxon>Cinchoneae</taxon>
        <taxon>Cinchona</taxon>
    </lineage>
</organism>
<dbReference type="Proteomes" id="UP001630127">
    <property type="component" value="Unassembled WGS sequence"/>
</dbReference>
<gene>
    <name evidence="2" type="ORF">ACH5RR_037071</name>
</gene>
<feature type="signal peptide" evidence="1">
    <location>
        <begin position="1"/>
        <end position="18"/>
    </location>
</feature>
<keyword evidence="3" id="KW-1185">Reference proteome</keyword>